<reference evidence="1" key="1">
    <citation type="journal article" date="2020" name="mSystems">
        <title>Genome- and Community-Level Interaction Insights into Carbon Utilization and Element Cycling Functions of Hydrothermarchaeota in Hydrothermal Sediment.</title>
        <authorList>
            <person name="Zhou Z."/>
            <person name="Liu Y."/>
            <person name="Xu W."/>
            <person name="Pan J."/>
            <person name="Luo Z.H."/>
            <person name="Li M."/>
        </authorList>
    </citation>
    <scope>NUCLEOTIDE SEQUENCE [LARGE SCALE GENOMIC DNA]</scope>
    <source>
        <strain evidence="1">SpSt-508</strain>
    </source>
</reference>
<dbReference type="PANTHER" id="PTHR34796">
    <property type="entry name" value="EXPRESSED PROTEIN"/>
    <property type="match status" value="1"/>
</dbReference>
<dbReference type="Gene3D" id="1.10.3450.10">
    <property type="entry name" value="TTHA0068-like"/>
    <property type="match status" value="1"/>
</dbReference>
<dbReference type="InterPro" id="IPR023203">
    <property type="entry name" value="TTHA0068_sf"/>
</dbReference>
<dbReference type="Pfam" id="PF03745">
    <property type="entry name" value="DUF309"/>
    <property type="match status" value="1"/>
</dbReference>
<dbReference type="SUPFAM" id="SSF140663">
    <property type="entry name" value="TTHA0068-like"/>
    <property type="match status" value="1"/>
</dbReference>
<accession>A0A7C4QRZ4</accession>
<comment type="caution">
    <text evidence="1">The sequence shown here is derived from an EMBL/GenBank/DDBJ whole genome shotgun (WGS) entry which is preliminary data.</text>
</comment>
<sequence>MTDNLPAQYTEGLRLFNAEEFFECHEVLEELWSETQGESKKFLQGLIQAAVALFHFGNENFGGAKKLYLAATEKLTPFGDEYMGLALGRFRADFEHCFRELLDNTEDYPTQVALRDELVPKIYWSNGGLAT</sequence>
<name>A0A7C4QRZ4_9PLAN</name>
<dbReference type="EMBL" id="DSVQ01000019">
    <property type="protein sequence ID" value="HGT41243.1"/>
    <property type="molecule type" value="Genomic_DNA"/>
</dbReference>
<protein>
    <submittedName>
        <fullName evidence="1">DUF309 domain-containing protein</fullName>
    </submittedName>
</protein>
<dbReference type="PANTHER" id="PTHR34796:SF1">
    <property type="entry name" value="EXPRESSED PROTEIN"/>
    <property type="match status" value="1"/>
</dbReference>
<evidence type="ECO:0000313" key="1">
    <source>
        <dbReference type="EMBL" id="HGT41243.1"/>
    </source>
</evidence>
<organism evidence="1">
    <name type="scientific">Schlesneria paludicola</name>
    <dbReference type="NCBI Taxonomy" id="360056"/>
    <lineage>
        <taxon>Bacteria</taxon>
        <taxon>Pseudomonadati</taxon>
        <taxon>Planctomycetota</taxon>
        <taxon>Planctomycetia</taxon>
        <taxon>Planctomycetales</taxon>
        <taxon>Planctomycetaceae</taxon>
        <taxon>Schlesneria</taxon>
    </lineage>
</organism>
<dbReference type="AlphaFoldDB" id="A0A7C4QRZ4"/>
<proteinExistence type="predicted"/>
<gene>
    <name evidence="1" type="ORF">ENS64_18500</name>
</gene>
<dbReference type="InterPro" id="IPR005500">
    <property type="entry name" value="DUF309"/>
</dbReference>